<dbReference type="PANTHER" id="PTHR24054:SF49">
    <property type="entry name" value="PROTEIN KINASE DOMAIN-CONTAINING PROTEIN"/>
    <property type="match status" value="1"/>
</dbReference>
<dbReference type="Gene3D" id="1.10.8.430">
    <property type="entry name" value="Helical domain of apoptotic protease-activating factors"/>
    <property type="match status" value="1"/>
</dbReference>
<dbReference type="GO" id="GO:0005524">
    <property type="term" value="F:ATP binding"/>
    <property type="evidence" value="ECO:0007669"/>
    <property type="project" value="UniProtKB-UniRule"/>
</dbReference>
<dbReference type="InterPro" id="IPR000719">
    <property type="entry name" value="Prot_kinase_dom"/>
</dbReference>
<feature type="binding site" evidence="7">
    <location>
        <position position="114"/>
    </location>
    <ligand>
        <name>ATP</name>
        <dbReference type="ChEBI" id="CHEBI:30616"/>
    </ligand>
</feature>
<evidence type="ECO:0000256" key="7">
    <source>
        <dbReference type="PROSITE-ProRule" id="PRU10141"/>
    </source>
</evidence>
<dbReference type="Gene3D" id="1.10.510.10">
    <property type="entry name" value="Transferase(Phosphotransferase) domain 1"/>
    <property type="match status" value="1"/>
</dbReference>
<dbReference type="PROSITE" id="PS50011">
    <property type="entry name" value="PROTEIN_KINASE_DOM"/>
    <property type="match status" value="1"/>
</dbReference>
<dbReference type="InterPro" id="IPR042197">
    <property type="entry name" value="Apaf_helical"/>
</dbReference>
<dbReference type="FunFam" id="3.30.200.20:FF:000088">
    <property type="entry name" value="Casein kinase II subunit alpha"/>
    <property type="match status" value="1"/>
</dbReference>
<dbReference type="InterPro" id="IPR017441">
    <property type="entry name" value="Protein_kinase_ATP_BS"/>
</dbReference>
<dbReference type="Pfam" id="PF00069">
    <property type="entry name" value="Pkinase"/>
    <property type="match status" value="1"/>
</dbReference>
<comment type="similarity">
    <text evidence="6 8">Belongs to the protein kinase superfamily. Ser/Thr protein kinase family. CK2 subfamily.</text>
</comment>
<dbReference type="FunFam" id="1.10.510.10:FF:000059">
    <property type="entry name" value="Casein kinase II subunit alpha"/>
    <property type="match status" value="1"/>
</dbReference>
<organism evidence="12">
    <name type="scientific">Brassica napus</name>
    <name type="common">Rape</name>
    <dbReference type="NCBI Taxonomy" id="3708"/>
    <lineage>
        <taxon>Eukaryota</taxon>
        <taxon>Viridiplantae</taxon>
        <taxon>Streptophyta</taxon>
        <taxon>Embryophyta</taxon>
        <taxon>Tracheophyta</taxon>
        <taxon>Spermatophyta</taxon>
        <taxon>Magnoliopsida</taxon>
        <taxon>eudicotyledons</taxon>
        <taxon>Gunneridae</taxon>
        <taxon>Pentapetalae</taxon>
        <taxon>rosids</taxon>
        <taxon>malvids</taxon>
        <taxon>Brassicales</taxon>
        <taxon>Brassicaceae</taxon>
        <taxon>Brassiceae</taxon>
        <taxon>Brassica</taxon>
    </lineage>
</organism>
<dbReference type="AlphaFoldDB" id="A0A816U869"/>
<dbReference type="PROSITE" id="PS00108">
    <property type="entry name" value="PROTEIN_KINASE_ST"/>
    <property type="match status" value="1"/>
</dbReference>
<comment type="catalytic activity">
    <reaction evidence="8">
        <text>L-seryl-[protein] + ATP = O-phospho-L-seryl-[protein] + ADP + H(+)</text>
        <dbReference type="Rhea" id="RHEA:17989"/>
        <dbReference type="Rhea" id="RHEA-COMP:9863"/>
        <dbReference type="Rhea" id="RHEA-COMP:11604"/>
        <dbReference type="ChEBI" id="CHEBI:15378"/>
        <dbReference type="ChEBI" id="CHEBI:29999"/>
        <dbReference type="ChEBI" id="CHEBI:30616"/>
        <dbReference type="ChEBI" id="CHEBI:83421"/>
        <dbReference type="ChEBI" id="CHEBI:456216"/>
        <dbReference type="EC" id="2.7.11.1"/>
    </reaction>
</comment>
<keyword evidence="10" id="KW-0732">Signal</keyword>
<proteinExistence type="inferred from homology"/>
<dbReference type="InterPro" id="IPR027417">
    <property type="entry name" value="P-loop_NTPase"/>
</dbReference>
<feature type="compositionally biased region" description="Basic and acidic residues" evidence="9">
    <location>
        <begin position="361"/>
        <end position="370"/>
    </location>
</feature>
<protein>
    <recommendedName>
        <fullName evidence="8">Casein kinase II subunit alpha</fullName>
        <shortName evidence="8">CK II alpha</shortName>
        <ecNumber evidence="8">2.7.11.1</ecNumber>
    </recommendedName>
</protein>
<comment type="function">
    <text evidence="8">Casein kinases are operationally defined by their preferential utilization of acidic proteins as substrates.</text>
</comment>
<dbReference type="GO" id="GO:0106310">
    <property type="term" value="F:protein serine kinase activity"/>
    <property type="evidence" value="ECO:0007669"/>
    <property type="project" value="UniProtKB-UniRule"/>
</dbReference>
<dbReference type="SUPFAM" id="SSF52540">
    <property type="entry name" value="P-loop containing nucleoside triphosphate hydrolases"/>
    <property type="match status" value="1"/>
</dbReference>
<evidence type="ECO:0000259" key="11">
    <source>
        <dbReference type="PROSITE" id="PS50011"/>
    </source>
</evidence>
<dbReference type="SUPFAM" id="SSF56112">
    <property type="entry name" value="Protein kinase-like (PK-like)"/>
    <property type="match status" value="1"/>
</dbReference>
<name>A0A816U869_BRANA</name>
<dbReference type="EMBL" id="HG994372">
    <property type="protein sequence ID" value="CAF2110696.1"/>
    <property type="molecule type" value="Genomic_DNA"/>
</dbReference>
<dbReference type="Pfam" id="PF00931">
    <property type="entry name" value="NB-ARC"/>
    <property type="match status" value="1"/>
</dbReference>
<sequence>MRLITSSYASLGRFLLLCCAIFISRAPSALSLNGSSFDPYPREEEISLPTVMSKARVYTDVNVIRPKEYWDYESLNVEWGEQDDYEVVRKVGRGKYSEVFEGINMNSNEKCVIKILKPVKKKKIRREIKILQNLCGGPNIVKLLDVVRDQHSKTPSLIFEYVNSTDFKVLYPTLTDYDIRYYIYELLKALDYCHSQGIMHRDVKPHNVMIDHELRKLRLIDWGLAEFYHPGKEYNVRVASRYFKGPELLVDLQDYDYSLDMWSLGCMFAGMIFRKEPFFYGHDNQDQLVKIAKVLGTDELNAYLNKYQLELDAQLEALVGRHSRKPWSKFINADNRHLVSPEAIDFLDKLLRYDHQDRSETFIRDPDPIRKSGYPEMSNSDPDSKMLDPSKPNPDPDILIFSPDIQIQGYPTSGYPRTPDPDKDNKIIDLSDKDPNILKLPGYPIRLRPIVRIVWNRLMEDGVGVLGLYGMGGVGKTTLLAQINNSFTKTRKFVLFFDDIWAKINLTIGVPYPNIANGCKVVFTTRSRDVCGRMEVEDLIEVCCLGSDKAWELFQKKVGERTLKIHADIPDLAKQVAGKCFGLPLALVPVLRYWRTVQEWRHAMDGFIDESQGRERAINQELQLLEYLENLTIEVRSGFVLDQLLSSPMLVKCIRKVGINSIGESTKVLTLLATSDLRRLNLTGCTMGKIQIERTTPCFQSLSQVDICVCYRLKDLTWLVFAPNLVDLRVKYSNQLEEIISKINISECPMLRKFPLDSNSVVRFEVFFIEYAEEGWIKEVEWEDEATQLRFLPFCKLSPDPIISPNKSNTHTQSINSVEGNNQLFHYF</sequence>
<dbReference type="InterPro" id="IPR011009">
    <property type="entry name" value="Kinase-like_dom_sf"/>
</dbReference>
<keyword evidence="5 7" id="KW-0067">ATP-binding</keyword>
<dbReference type="PANTHER" id="PTHR24054">
    <property type="entry name" value="CASEIN KINASE II SUBUNIT ALPHA"/>
    <property type="match status" value="1"/>
</dbReference>
<dbReference type="GO" id="GO:0004674">
    <property type="term" value="F:protein serine/threonine kinase activity"/>
    <property type="evidence" value="ECO:0007669"/>
    <property type="project" value="UniProtKB-UniRule"/>
</dbReference>
<evidence type="ECO:0000256" key="1">
    <source>
        <dbReference type="ARBA" id="ARBA00022527"/>
    </source>
</evidence>
<keyword evidence="4 8" id="KW-0418">Kinase</keyword>
<dbReference type="InterPro" id="IPR002182">
    <property type="entry name" value="NB-ARC"/>
</dbReference>
<keyword evidence="3 7" id="KW-0547">Nucleotide-binding</keyword>
<dbReference type="InterPro" id="IPR008271">
    <property type="entry name" value="Ser/Thr_kinase_AS"/>
</dbReference>
<dbReference type="PROSITE" id="PS00107">
    <property type="entry name" value="PROTEIN_KINASE_ATP"/>
    <property type="match status" value="1"/>
</dbReference>
<keyword evidence="2 8" id="KW-0808">Transferase</keyword>
<feature type="domain" description="Protein kinase" evidence="11">
    <location>
        <begin position="85"/>
        <end position="377"/>
    </location>
</feature>
<feature type="region of interest" description="Disordered" evidence="9">
    <location>
        <begin position="361"/>
        <end position="393"/>
    </location>
</feature>
<reference evidence="12" key="1">
    <citation type="submission" date="2021-01" db="EMBL/GenBank/DDBJ databases">
        <authorList>
            <consortium name="Genoscope - CEA"/>
            <person name="William W."/>
        </authorList>
    </citation>
    <scope>NUCLEOTIDE SEQUENCE</scope>
</reference>
<evidence type="ECO:0000256" key="3">
    <source>
        <dbReference type="ARBA" id="ARBA00022741"/>
    </source>
</evidence>
<evidence type="ECO:0000256" key="5">
    <source>
        <dbReference type="ARBA" id="ARBA00022840"/>
    </source>
</evidence>
<keyword evidence="1 8" id="KW-0723">Serine/threonine-protein kinase</keyword>
<evidence type="ECO:0000256" key="8">
    <source>
        <dbReference type="RuleBase" id="RU369118"/>
    </source>
</evidence>
<evidence type="ECO:0000256" key="10">
    <source>
        <dbReference type="SAM" id="SignalP"/>
    </source>
</evidence>
<dbReference type="CDD" id="cd14132">
    <property type="entry name" value="STKc_CK2_alpha"/>
    <property type="match status" value="1"/>
</dbReference>
<evidence type="ECO:0000313" key="12">
    <source>
        <dbReference type="EMBL" id="CAF2110696.1"/>
    </source>
</evidence>
<dbReference type="Gene3D" id="3.40.50.300">
    <property type="entry name" value="P-loop containing nucleotide triphosphate hydrolases"/>
    <property type="match status" value="2"/>
</dbReference>
<dbReference type="InterPro" id="IPR045216">
    <property type="entry name" value="CK2_alpha"/>
</dbReference>
<feature type="signal peptide" evidence="10">
    <location>
        <begin position="1"/>
        <end position="31"/>
    </location>
</feature>
<dbReference type="GO" id="GO:0043531">
    <property type="term" value="F:ADP binding"/>
    <property type="evidence" value="ECO:0007669"/>
    <property type="project" value="InterPro"/>
</dbReference>
<dbReference type="SMART" id="SM00220">
    <property type="entry name" value="S_TKc"/>
    <property type="match status" value="1"/>
</dbReference>
<feature type="chain" id="PRO_5032509363" description="Casein kinase II subunit alpha" evidence="10">
    <location>
        <begin position="32"/>
        <end position="828"/>
    </location>
</feature>
<accession>A0A816U869</accession>
<comment type="catalytic activity">
    <reaction evidence="8">
        <text>L-threonyl-[protein] + ATP = O-phospho-L-threonyl-[protein] + ADP + H(+)</text>
        <dbReference type="Rhea" id="RHEA:46608"/>
        <dbReference type="Rhea" id="RHEA-COMP:11060"/>
        <dbReference type="Rhea" id="RHEA-COMP:11605"/>
        <dbReference type="ChEBI" id="CHEBI:15378"/>
        <dbReference type="ChEBI" id="CHEBI:30013"/>
        <dbReference type="ChEBI" id="CHEBI:30616"/>
        <dbReference type="ChEBI" id="CHEBI:61977"/>
        <dbReference type="ChEBI" id="CHEBI:456216"/>
        <dbReference type="EC" id="2.7.11.1"/>
    </reaction>
</comment>
<evidence type="ECO:0000256" key="4">
    <source>
        <dbReference type="ARBA" id="ARBA00022777"/>
    </source>
</evidence>
<dbReference type="EC" id="2.7.11.1" evidence="8"/>
<evidence type="ECO:0000256" key="9">
    <source>
        <dbReference type="SAM" id="MobiDB-lite"/>
    </source>
</evidence>
<dbReference type="SUPFAM" id="SSF52047">
    <property type="entry name" value="RNI-like"/>
    <property type="match status" value="1"/>
</dbReference>
<dbReference type="Proteomes" id="UP001295469">
    <property type="component" value="Chromosome C08"/>
</dbReference>
<dbReference type="Gene3D" id="3.30.200.20">
    <property type="entry name" value="Phosphorylase Kinase, domain 1"/>
    <property type="match status" value="1"/>
</dbReference>
<evidence type="ECO:0000256" key="6">
    <source>
        <dbReference type="ARBA" id="ARBA00061236"/>
    </source>
</evidence>
<gene>
    <name evidence="12" type="ORF">DARMORV10_C08P25120.1</name>
</gene>
<evidence type="ECO:0000256" key="2">
    <source>
        <dbReference type="ARBA" id="ARBA00022679"/>
    </source>
</evidence>